<evidence type="ECO:0000259" key="7">
    <source>
        <dbReference type="Pfam" id="PF08392"/>
    </source>
</evidence>
<accession>A0ABR0XB71</accession>
<name>A0ABR0XB71_REHGL</name>
<sequence length="490" mass="55307">MTNRVLGTRNKFTIYLERLSWRQYCRVVSETSSLPPSQPLQFNFGSWSPSSPSKANTVQRQFNKDVIKRGLRAGPSQLVAQMDWLKNRHQILRQHHSPKQEPRPPRLQIPPARYREFGIGEETTARATSSTRENSPTLQDGISEMEEFFIDTLDRLFRKTGVSPREIDVLVVNVALLSSAPSLTSKIINYYKMRDDVKSFNLTGMGCSGSLISINLVQNIFKSHKNAMAIVVCSESIAPNWYSGNDKSMILTNCLFRSGGCSILLTNNRAFENRAKLKLKCLVRTHLGASDEAHNCCMQKEDDQGRLGFYLGKNLPKTATLAFKKNVVGIAKKALPLREIVRYIAVKYAKKVATLNLKAGIDHFCLHPGGTAVIEEVRKSLGLSEHDVEPSRMTLHRFGNTSASSLWYVLGYMEAKKRLKRGDKVWMISFGSGFKCNCCVWEVLRDLEDGNVWGEIIDACPLKTTANPYMEKYGWINREILEVPEGVVFD</sequence>
<dbReference type="Pfam" id="PF08392">
    <property type="entry name" value="FAE1_CUT1_RppA"/>
    <property type="match status" value="1"/>
</dbReference>
<keyword evidence="10" id="KW-1185">Reference proteome</keyword>
<feature type="domain" description="FAE" evidence="7">
    <location>
        <begin position="115"/>
        <end position="351"/>
    </location>
</feature>
<evidence type="ECO:0000259" key="8">
    <source>
        <dbReference type="Pfam" id="PF08541"/>
    </source>
</evidence>
<evidence type="ECO:0000256" key="6">
    <source>
        <dbReference type="ARBA" id="ARBA00047375"/>
    </source>
</evidence>
<reference evidence="9 10" key="1">
    <citation type="journal article" date="2021" name="Comput. Struct. Biotechnol. J.">
        <title>De novo genome assembly of the potent medicinal plant Rehmannia glutinosa using nanopore technology.</title>
        <authorList>
            <person name="Ma L."/>
            <person name="Dong C."/>
            <person name="Song C."/>
            <person name="Wang X."/>
            <person name="Zheng X."/>
            <person name="Niu Y."/>
            <person name="Chen S."/>
            <person name="Feng W."/>
        </authorList>
    </citation>
    <scope>NUCLEOTIDE SEQUENCE [LARGE SCALE GENOMIC DNA]</scope>
    <source>
        <strain evidence="9">DH-2019</strain>
    </source>
</reference>
<dbReference type="Gene3D" id="3.40.47.10">
    <property type="match status" value="1"/>
</dbReference>
<keyword evidence="5" id="KW-0012">Acyltransferase</keyword>
<evidence type="ECO:0000256" key="3">
    <source>
        <dbReference type="ARBA" id="ARBA00012307"/>
    </source>
</evidence>
<comment type="similarity">
    <text evidence="2">Belongs to the thiolase-like superfamily. Chalcone/stilbene synthases family.</text>
</comment>
<evidence type="ECO:0000256" key="1">
    <source>
        <dbReference type="ARBA" id="ARBA00005194"/>
    </source>
</evidence>
<evidence type="ECO:0000313" key="9">
    <source>
        <dbReference type="EMBL" id="KAK6156407.1"/>
    </source>
</evidence>
<dbReference type="EC" id="2.3.1.199" evidence="3"/>
<organism evidence="9 10">
    <name type="scientific">Rehmannia glutinosa</name>
    <name type="common">Chinese foxglove</name>
    <dbReference type="NCBI Taxonomy" id="99300"/>
    <lineage>
        <taxon>Eukaryota</taxon>
        <taxon>Viridiplantae</taxon>
        <taxon>Streptophyta</taxon>
        <taxon>Embryophyta</taxon>
        <taxon>Tracheophyta</taxon>
        <taxon>Spermatophyta</taxon>
        <taxon>Magnoliopsida</taxon>
        <taxon>eudicotyledons</taxon>
        <taxon>Gunneridae</taxon>
        <taxon>Pentapetalae</taxon>
        <taxon>asterids</taxon>
        <taxon>lamiids</taxon>
        <taxon>Lamiales</taxon>
        <taxon>Orobanchaceae</taxon>
        <taxon>Rehmannieae</taxon>
        <taxon>Rehmannia</taxon>
    </lineage>
</organism>
<feature type="domain" description="Beta-ketoacyl-[acyl-carrier-protein] synthase III C-terminal" evidence="8">
    <location>
        <begin position="360"/>
        <end position="442"/>
    </location>
</feature>
<dbReference type="Proteomes" id="UP001318860">
    <property type="component" value="Unassembled WGS sequence"/>
</dbReference>
<comment type="caution">
    <text evidence="9">The sequence shown here is derived from an EMBL/GenBank/DDBJ whole genome shotgun (WGS) entry which is preliminary data.</text>
</comment>
<dbReference type="InterPro" id="IPR013601">
    <property type="entry name" value="FAE1_typ3_polyketide_synth"/>
</dbReference>
<gene>
    <name evidence="9" type="ORF">DH2020_010655</name>
</gene>
<dbReference type="CDD" id="cd00831">
    <property type="entry name" value="CHS_like"/>
    <property type="match status" value="1"/>
</dbReference>
<comment type="catalytic activity">
    <reaction evidence="6">
        <text>a very-long-chain acyl-CoA + malonyl-CoA + H(+) = a very-long-chain 3-oxoacyl-CoA + CO2 + CoA</text>
        <dbReference type="Rhea" id="RHEA:32727"/>
        <dbReference type="ChEBI" id="CHEBI:15378"/>
        <dbReference type="ChEBI" id="CHEBI:16526"/>
        <dbReference type="ChEBI" id="CHEBI:57287"/>
        <dbReference type="ChEBI" id="CHEBI:57384"/>
        <dbReference type="ChEBI" id="CHEBI:90725"/>
        <dbReference type="ChEBI" id="CHEBI:90736"/>
        <dbReference type="EC" id="2.3.1.199"/>
    </reaction>
</comment>
<protein>
    <recommendedName>
        <fullName evidence="3">very-long-chain 3-oxoacyl-CoA synthase</fullName>
        <ecNumber evidence="3">2.3.1.199</ecNumber>
    </recommendedName>
</protein>
<evidence type="ECO:0000313" key="10">
    <source>
        <dbReference type="Proteomes" id="UP001318860"/>
    </source>
</evidence>
<dbReference type="PANTHER" id="PTHR31561">
    <property type="entry name" value="3-KETOACYL-COA SYNTHASE"/>
    <property type="match status" value="1"/>
</dbReference>
<proteinExistence type="inferred from homology"/>
<dbReference type="InterPro" id="IPR016039">
    <property type="entry name" value="Thiolase-like"/>
</dbReference>
<dbReference type="InterPro" id="IPR012392">
    <property type="entry name" value="3-ktacl-CoA_syn"/>
</dbReference>
<dbReference type="Pfam" id="PF08541">
    <property type="entry name" value="ACP_syn_III_C"/>
    <property type="match status" value="1"/>
</dbReference>
<evidence type="ECO:0000256" key="4">
    <source>
        <dbReference type="ARBA" id="ARBA00022679"/>
    </source>
</evidence>
<evidence type="ECO:0000256" key="5">
    <source>
        <dbReference type="ARBA" id="ARBA00023315"/>
    </source>
</evidence>
<dbReference type="SUPFAM" id="SSF53901">
    <property type="entry name" value="Thiolase-like"/>
    <property type="match status" value="1"/>
</dbReference>
<comment type="pathway">
    <text evidence="1">Lipid metabolism; fatty acid biosynthesis.</text>
</comment>
<dbReference type="EMBL" id="JABTTQ020000005">
    <property type="protein sequence ID" value="KAK6156407.1"/>
    <property type="molecule type" value="Genomic_DNA"/>
</dbReference>
<keyword evidence="4" id="KW-0808">Transferase</keyword>
<dbReference type="InterPro" id="IPR013747">
    <property type="entry name" value="ACP_syn_III_C"/>
</dbReference>
<evidence type="ECO:0000256" key="2">
    <source>
        <dbReference type="ARBA" id="ARBA00005531"/>
    </source>
</evidence>